<sequence length="128" mass="15020">MQTERKYKIDKYLEMARLTRNGDKKEEFIDSARYYLELSENEFESTQYLFTIPYVQSALTKEDLLGKTVGQVYKEYVETCQENNEPIKSKICFGKEVRQAFGLVATYKRLNKGQVARVYEESSKAINN</sequence>
<evidence type="ECO:0000313" key="1">
    <source>
        <dbReference type="EMBL" id="GAX07076.1"/>
    </source>
</evidence>
<dbReference type="Proteomes" id="UP000198414">
    <property type="component" value="Unassembled WGS sequence"/>
</dbReference>
<dbReference type="EMBL" id="BCMI01000035">
    <property type="protein sequence ID" value="GAX07076.1"/>
    <property type="molecule type" value="Genomic_DNA"/>
</dbReference>
<organism evidence="1 2">
    <name type="scientific">Secundilactobacillus pentosiphilus</name>
    <dbReference type="NCBI Taxonomy" id="1714682"/>
    <lineage>
        <taxon>Bacteria</taxon>
        <taxon>Bacillati</taxon>
        <taxon>Bacillota</taxon>
        <taxon>Bacilli</taxon>
        <taxon>Lactobacillales</taxon>
        <taxon>Lactobacillaceae</taxon>
        <taxon>Secundilactobacillus</taxon>
    </lineage>
</organism>
<reference evidence="1 2" key="1">
    <citation type="submission" date="2015-11" db="EMBL/GenBank/DDBJ databases">
        <title>Draft genome sequences of new species of the genus Lactobacillus isolated from orchardgrass silage.</title>
        <authorList>
            <person name="Tohno M."/>
            <person name="Tanizawa Y."/>
            <person name="Arita M."/>
        </authorList>
    </citation>
    <scope>NUCLEOTIDE SEQUENCE [LARGE SCALE GENOMIC DNA]</scope>
    <source>
        <strain evidence="1 2">IWT25</strain>
    </source>
</reference>
<evidence type="ECO:0000313" key="2">
    <source>
        <dbReference type="Proteomes" id="UP000198414"/>
    </source>
</evidence>
<comment type="caution">
    <text evidence="1">The sequence shown here is derived from an EMBL/GenBank/DDBJ whole genome shotgun (WGS) entry which is preliminary data.</text>
</comment>
<dbReference type="SUPFAM" id="SSF46785">
    <property type="entry name" value="Winged helix' DNA-binding domain"/>
    <property type="match status" value="1"/>
</dbReference>
<dbReference type="AlphaFoldDB" id="A0A1Z5IZK6"/>
<protein>
    <submittedName>
        <fullName evidence="1">Uncharacterized protein</fullName>
    </submittedName>
</protein>
<proteinExistence type="predicted"/>
<name>A0A1Z5IZK6_9LACO</name>
<gene>
    <name evidence="1" type="ORF">IWT25_02424</name>
</gene>
<dbReference type="Gene3D" id="1.10.10.10">
    <property type="entry name" value="Winged helix-like DNA-binding domain superfamily/Winged helix DNA-binding domain"/>
    <property type="match status" value="1"/>
</dbReference>
<dbReference type="InterPro" id="IPR036390">
    <property type="entry name" value="WH_DNA-bd_sf"/>
</dbReference>
<dbReference type="RefSeq" id="WP_089121973.1">
    <property type="nucleotide sequence ID" value="NZ_BCMI01000035.1"/>
</dbReference>
<accession>A0A1Z5IZK6</accession>
<dbReference type="InterPro" id="IPR036388">
    <property type="entry name" value="WH-like_DNA-bd_sf"/>
</dbReference>